<name>A0ABD5S1C8_9EURY</name>
<accession>A0ABD5S1C8</accession>
<reference evidence="1 2" key="1">
    <citation type="journal article" date="2019" name="Int. J. Syst. Evol. Microbiol.">
        <title>The Global Catalogue of Microorganisms (GCM) 10K type strain sequencing project: providing services to taxonomists for standard genome sequencing and annotation.</title>
        <authorList>
            <consortium name="The Broad Institute Genomics Platform"/>
            <consortium name="The Broad Institute Genome Sequencing Center for Infectious Disease"/>
            <person name="Wu L."/>
            <person name="Ma J."/>
        </authorList>
    </citation>
    <scope>NUCLEOTIDE SEQUENCE [LARGE SCALE GENOMIC DNA]</scope>
    <source>
        <strain evidence="1 2">NBRC 111368</strain>
    </source>
</reference>
<keyword evidence="2" id="KW-1185">Reference proteome</keyword>
<proteinExistence type="predicted"/>
<gene>
    <name evidence="1" type="ORF">ACFQE1_11305</name>
</gene>
<evidence type="ECO:0000313" key="1">
    <source>
        <dbReference type="EMBL" id="MFC6724948.1"/>
    </source>
</evidence>
<dbReference type="AlphaFoldDB" id="A0ABD5S1C8"/>
<dbReference type="Proteomes" id="UP001596328">
    <property type="component" value="Unassembled WGS sequence"/>
</dbReference>
<evidence type="ECO:0000313" key="2">
    <source>
        <dbReference type="Proteomes" id="UP001596328"/>
    </source>
</evidence>
<feature type="non-terminal residue" evidence="1">
    <location>
        <position position="1"/>
    </location>
</feature>
<sequence length="74" mass="8128">PPDRSVRLVDRSWPHVEGFENPFPAAEEHRERYPEDGDRVAMMDGAVSVSPLSVSHENVDSAALAGLVDSIELD</sequence>
<dbReference type="EMBL" id="JBHSWU010000333">
    <property type="protein sequence ID" value="MFC6724948.1"/>
    <property type="molecule type" value="Genomic_DNA"/>
</dbReference>
<protein>
    <submittedName>
        <fullName evidence="1">5'/3'-nucleotidase SurE</fullName>
    </submittedName>
</protein>
<comment type="caution">
    <text evidence="1">The sequence shown here is derived from an EMBL/GenBank/DDBJ whole genome shotgun (WGS) entry which is preliminary data.</text>
</comment>
<organism evidence="1 2">
    <name type="scientific">Halobium palmae</name>
    <dbReference type="NCBI Taxonomy" id="1776492"/>
    <lineage>
        <taxon>Archaea</taxon>
        <taxon>Methanobacteriati</taxon>
        <taxon>Methanobacteriota</taxon>
        <taxon>Stenosarchaea group</taxon>
        <taxon>Halobacteria</taxon>
        <taxon>Halobacteriales</taxon>
        <taxon>Haloferacaceae</taxon>
        <taxon>Halobium</taxon>
    </lineage>
</organism>